<feature type="transmembrane region" description="Helical" evidence="1">
    <location>
        <begin position="106"/>
        <end position="125"/>
    </location>
</feature>
<feature type="transmembrane region" description="Helical" evidence="1">
    <location>
        <begin position="166"/>
        <end position="190"/>
    </location>
</feature>
<feature type="transmembrane region" description="Helical" evidence="1">
    <location>
        <begin position="414"/>
        <end position="432"/>
    </location>
</feature>
<proteinExistence type="predicted"/>
<keyword evidence="1" id="KW-0472">Membrane</keyword>
<name>A0A0G1KM49_UNCKA</name>
<feature type="transmembrane region" description="Helical" evidence="1">
    <location>
        <begin position="137"/>
        <end position="154"/>
    </location>
</feature>
<feature type="transmembrane region" description="Helical" evidence="1">
    <location>
        <begin position="197"/>
        <end position="216"/>
    </location>
</feature>
<keyword evidence="1" id="KW-0812">Transmembrane</keyword>
<reference evidence="2 3" key="1">
    <citation type="journal article" date="2015" name="Nature">
        <title>rRNA introns, odd ribosomes, and small enigmatic genomes across a large radiation of phyla.</title>
        <authorList>
            <person name="Brown C.T."/>
            <person name="Hug L.A."/>
            <person name="Thomas B.C."/>
            <person name="Sharon I."/>
            <person name="Castelle C.J."/>
            <person name="Singh A."/>
            <person name="Wilkins M.J."/>
            <person name="Williams K.H."/>
            <person name="Banfield J.F."/>
        </authorList>
    </citation>
    <scope>NUCLEOTIDE SEQUENCE [LARGE SCALE GENOMIC DNA]</scope>
</reference>
<feature type="transmembrane region" description="Helical" evidence="1">
    <location>
        <begin position="364"/>
        <end position="380"/>
    </location>
</feature>
<accession>A0A0G1KM49</accession>
<evidence type="ECO:0000313" key="3">
    <source>
        <dbReference type="Proteomes" id="UP000034504"/>
    </source>
</evidence>
<evidence type="ECO:0000256" key="1">
    <source>
        <dbReference type="SAM" id="Phobius"/>
    </source>
</evidence>
<dbReference type="Proteomes" id="UP000034504">
    <property type="component" value="Unassembled WGS sequence"/>
</dbReference>
<feature type="transmembrane region" description="Helical" evidence="1">
    <location>
        <begin position="79"/>
        <end position="100"/>
    </location>
</feature>
<comment type="caution">
    <text evidence="2">The sequence shown here is derived from an EMBL/GenBank/DDBJ whole genome shotgun (WGS) entry which is preliminary data.</text>
</comment>
<feature type="transmembrane region" description="Helical" evidence="1">
    <location>
        <begin position="386"/>
        <end position="402"/>
    </location>
</feature>
<evidence type="ECO:0000313" key="2">
    <source>
        <dbReference type="EMBL" id="KKT84756.1"/>
    </source>
</evidence>
<dbReference type="AlphaFoldDB" id="A0A0G1KM49"/>
<feature type="transmembrane region" description="Helical" evidence="1">
    <location>
        <begin position="53"/>
        <end position="72"/>
    </location>
</feature>
<dbReference type="EMBL" id="LCJU01000011">
    <property type="protein sequence ID" value="KKT84756.1"/>
    <property type="molecule type" value="Genomic_DNA"/>
</dbReference>
<protein>
    <recommendedName>
        <fullName evidence="4">Glycosyltransferase RgtA/B/C/D-like domain-containing protein</fullName>
    </recommendedName>
</protein>
<feature type="transmembrane region" description="Helical" evidence="1">
    <location>
        <begin position="330"/>
        <end position="352"/>
    </location>
</feature>
<keyword evidence="1" id="KW-1133">Transmembrane helix</keyword>
<feature type="transmembrane region" description="Helical" evidence="1">
    <location>
        <begin position="268"/>
        <end position="285"/>
    </location>
</feature>
<evidence type="ECO:0008006" key="4">
    <source>
        <dbReference type="Google" id="ProtNLM"/>
    </source>
</evidence>
<sequence length="525" mass="60871">MVKTSKLPAFLALLAFIVLLPIVLKIDFMQNDDWVYVRNVRNFLTGNFTLDPLTAPTFYLQGIFGGGFSLLFGTERLPVLTLVVTCIALYLFLKICESYIAGDGKYGKAFMLAACMLLFIFNPLITYSVLGFMSENYFLMFALIAFYFFIKSQPLVWKKLILANSFVVAAFFVRQVAFVLPLAFTVSLVIDKQYKKALIELLFFGGLYVFYLLGFPQTPEMYEKPLEFKHLLDYQYVFALSYGILIYLFAFTIPVAGSVLVRYLPKKPLAIVLVAIASAAIYVFMQSHFHPSRLSWGEFPYLDNTFERTGFFSRGILGTKYQFYFIYDLYLYWDIAAKVFIALFVPAFLIGLYKCNPYKYKKQLLHPALVYVVIYFALMVVTQKVYDRYLTGILPFFLIYLISQLKKVVLVDKLIWLVFGAGLTFFSLQFALDFVVTNSYVWHKSVELAKVSSLPRESIQGTNAWKLINRNDTRHYVYDFSFDSQNVNEKYLTDYKLIEEKLLTYPGSMFIQPKIYLYKRVKPYD</sequence>
<gene>
    <name evidence="2" type="ORF">UW82_C0011G0003</name>
</gene>
<feature type="transmembrane region" description="Helical" evidence="1">
    <location>
        <begin position="236"/>
        <end position="261"/>
    </location>
</feature>
<organism evidence="2 3">
    <name type="scientific">candidate division WWE3 bacterium GW2011_GWC2_44_9</name>
    <dbReference type="NCBI Taxonomy" id="1619125"/>
    <lineage>
        <taxon>Bacteria</taxon>
        <taxon>Katanobacteria</taxon>
    </lineage>
</organism>